<evidence type="ECO:0000313" key="1">
    <source>
        <dbReference type="EMBL" id="EPR73870.1"/>
    </source>
</evidence>
<gene>
    <name evidence="1" type="ORF">ADIWIN_1040</name>
</gene>
<dbReference type="OrthoDB" id="1110708at2"/>
<dbReference type="Proteomes" id="UP000014962">
    <property type="component" value="Unassembled WGS sequence"/>
</dbReference>
<proteinExistence type="predicted"/>
<dbReference type="Gene3D" id="2.40.160.20">
    <property type="match status" value="1"/>
</dbReference>
<dbReference type="SUPFAM" id="SSF56925">
    <property type="entry name" value="OMPA-like"/>
    <property type="match status" value="1"/>
</dbReference>
<evidence type="ECO:0000313" key="2">
    <source>
        <dbReference type="Proteomes" id="UP000014962"/>
    </source>
</evidence>
<dbReference type="InterPro" id="IPR011250">
    <property type="entry name" value="OMP/PagP_B-barrel"/>
</dbReference>
<dbReference type="STRING" id="641526.ADIWIN_1040"/>
<sequence length="212" mass="24301">MYDFQIESYSFKYSNDFSFFNSAFSQETDEKSERSINHRYAFFDYRGSNAVALVGGYVMMESDYPESEFDLYFRIGYKYHITSYLNINVSYSKYNVTVNDVYSEGFMSFDLNLEILFSPHTKFLPFLYVGGGYNASNYYVSTAAKAQGGCGFEIIVTKGIGLKLIGEYNYMFADDHLDGLIANETIDTLLRGGLGLNLYFGGKKKRKLYVEK</sequence>
<dbReference type="EMBL" id="ATMR01000077">
    <property type="protein sequence ID" value="EPR73870.1"/>
    <property type="molecule type" value="Genomic_DNA"/>
</dbReference>
<name>S7VUB2_9FLAO</name>
<protein>
    <submittedName>
        <fullName evidence="1">Curli production assembly/transport component CsgG</fullName>
    </submittedName>
</protein>
<accession>S7VUB2</accession>
<dbReference type="eggNOG" id="COG1462">
    <property type="taxonomic scope" value="Bacteria"/>
</dbReference>
<reference evidence="1 2" key="1">
    <citation type="journal article" date="2013" name="Genome Announc.">
        <title>Draft Genome Sequence of Winogradskyella psychrotolerans RS-3T, Isolated from the Marine Transect of Kongsfjorden, Ny-Alesund, Svalbard, Arctic Ocean.</title>
        <authorList>
            <person name="Kumar Pinnaka A."/>
            <person name="Ara S."/>
            <person name="Singh A."/>
            <person name="Shivaji S."/>
        </authorList>
    </citation>
    <scope>NUCLEOTIDE SEQUENCE [LARGE SCALE GENOMIC DNA]</scope>
    <source>
        <strain evidence="1 2">RS-3</strain>
    </source>
</reference>
<organism evidence="1 2">
    <name type="scientific">Winogradskyella psychrotolerans RS-3</name>
    <dbReference type="NCBI Taxonomy" id="641526"/>
    <lineage>
        <taxon>Bacteria</taxon>
        <taxon>Pseudomonadati</taxon>
        <taxon>Bacteroidota</taxon>
        <taxon>Flavobacteriia</taxon>
        <taxon>Flavobacteriales</taxon>
        <taxon>Flavobacteriaceae</taxon>
        <taxon>Winogradskyella</taxon>
    </lineage>
</organism>
<comment type="caution">
    <text evidence="1">The sequence shown here is derived from an EMBL/GenBank/DDBJ whole genome shotgun (WGS) entry which is preliminary data.</text>
</comment>
<dbReference type="AlphaFoldDB" id="S7VUB2"/>
<dbReference type="RefSeq" id="WP_020895410.1">
    <property type="nucleotide sequence ID" value="NZ_ATMR01000077.1"/>
</dbReference>
<keyword evidence="2" id="KW-1185">Reference proteome</keyword>